<dbReference type="RefSeq" id="WP_167660704.1">
    <property type="nucleotide sequence ID" value="NZ_BMCQ01000004.1"/>
</dbReference>
<accession>A0ABX0WNC7</accession>
<dbReference type="Pfam" id="PF14103">
    <property type="entry name" value="DUF4276"/>
    <property type="match status" value="1"/>
</dbReference>
<keyword evidence="2" id="KW-1185">Reference proteome</keyword>
<comment type="caution">
    <text evidence="1">The sequence shown here is derived from an EMBL/GenBank/DDBJ whole genome shotgun (WGS) entry which is preliminary data.</text>
</comment>
<dbReference type="Proteomes" id="UP000783934">
    <property type="component" value="Unassembled WGS sequence"/>
</dbReference>
<reference evidence="1 2" key="1">
    <citation type="submission" date="2020-03" db="EMBL/GenBank/DDBJ databases">
        <title>Genomic Encyclopedia of Type Strains, Phase IV (KMG-IV): sequencing the most valuable type-strain genomes for metagenomic binning, comparative biology and taxonomic classification.</title>
        <authorList>
            <person name="Goeker M."/>
        </authorList>
    </citation>
    <scope>NUCLEOTIDE SEQUENCE [LARGE SCALE GENOMIC DNA]</scope>
    <source>
        <strain evidence="1 2">DSM 26613</strain>
    </source>
</reference>
<evidence type="ECO:0000313" key="1">
    <source>
        <dbReference type="EMBL" id="NJB64546.1"/>
    </source>
</evidence>
<evidence type="ECO:0000313" key="2">
    <source>
        <dbReference type="Proteomes" id="UP000783934"/>
    </source>
</evidence>
<organism evidence="1 2">
    <name type="scientific">Paenalcaligenes hominis</name>
    <dbReference type="NCBI Taxonomy" id="643674"/>
    <lineage>
        <taxon>Bacteria</taxon>
        <taxon>Pseudomonadati</taxon>
        <taxon>Pseudomonadota</taxon>
        <taxon>Betaproteobacteria</taxon>
        <taxon>Burkholderiales</taxon>
        <taxon>Alcaligenaceae</taxon>
        <taxon>Paenalcaligenes</taxon>
    </lineage>
</organism>
<proteinExistence type="predicted"/>
<dbReference type="EMBL" id="JAATIZ010000001">
    <property type="protein sequence ID" value="NJB64546.1"/>
    <property type="molecule type" value="Genomic_DNA"/>
</dbReference>
<protein>
    <recommendedName>
        <fullName evidence="3">DUF4276 family protein</fullName>
    </recommendedName>
</protein>
<evidence type="ECO:0008006" key="3">
    <source>
        <dbReference type="Google" id="ProtNLM"/>
    </source>
</evidence>
<sequence length="199" mass="22157">MVRVGISVEGATEERFIKMVLAPYLAAKQVYVTPISVGGGINLDRIRSELKRMASSFSYVTTFYDFYGFQGRAIGETKVSLEDKIKQHAHSNVQAKLIPYVQMYEFEGLLFTSPEAIAAHLNGDSVMSWAQAVLSQFHNNPETINDSTETAPSKRLLQKTNYRKTTHGPNIAQEIGIEALRHQCAGFNAWLVSLESLAQ</sequence>
<dbReference type="InterPro" id="IPR025455">
    <property type="entry name" value="DUF4276"/>
</dbReference>
<gene>
    <name evidence="1" type="ORF">GGR41_000767</name>
</gene>
<name>A0ABX0WNC7_9BURK</name>